<keyword evidence="3" id="KW-1185">Reference proteome</keyword>
<feature type="chain" id="PRO_5046019496" description="Sporulation lipoprotein YhcN/YlaJ (Spore_YhcN_YlaJ)" evidence="1">
    <location>
        <begin position="24"/>
        <end position="153"/>
    </location>
</feature>
<protein>
    <recommendedName>
        <fullName evidence="4">Sporulation lipoprotein YhcN/YlaJ (Spore_YhcN_YlaJ)</fullName>
    </recommendedName>
</protein>
<reference evidence="2 3" key="1">
    <citation type="journal article" date="2019" name="Int. J. Syst. Evol. Microbiol.">
        <title>The Global Catalogue of Microorganisms (GCM) 10K type strain sequencing project: providing services to taxonomists for standard genome sequencing and annotation.</title>
        <authorList>
            <consortium name="The Broad Institute Genomics Platform"/>
            <consortium name="The Broad Institute Genome Sequencing Center for Infectious Disease"/>
            <person name="Wu L."/>
            <person name="Ma J."/>
        </authorList>
    </citation>
    <scope>NUCLEOTIDE SEQUENCE [LARGE SCALE GENOMIC DNA]</scope>
    <source>
        <strain evidence="2 3">JCM 12149</strain>
    </source>
</reference>
<comment type="caution">
    <text evidence="2">The sequence shown here is derived from an EMBL/GenBank/DDBJ whole genome shotgun (WGS) entry which is preliminary data.</text>
</comment>
<gene>
    <name evidence="2" type="ORF">GCM10008983_17440</name>
</gene>
<dbReference type="PROSITE" id="PS51257">
    <property type="entry name" value="PROKAR_LIPOPROTEIN"/>
    <property type="match status" value="1"/>
</dbReference>
<evidence type="ECO:0000313" key="3">
    <source>
        <dbReference type="Proteomes" id="UP001501459"/>
    </source>
</evidence>
<name>A0ABN0ZB17_9BACI</name>
<evidence type="ECO:0000313" key="2">
    <source>
        <dbReference type="EMBL" id="GAA0440860.1"/>
    </source>
</evidence>
<dbReference type="EMBL" id="BAAADM010000043">
    <property type="protein sequence ID" value="GAA0440860.1"/>
    <property type="molecule type" value="Genomic_DNA"/>
</dbReference>
<accession>A0ABN0ZB17</accession>
<organism evidence="2 3">
    <name type="scientific">Lentibacillus halophilus</name>
    <dbReference type="NCBI Taxonomy" id="295065"/>
    <lineage>
        <taxon>Bacteria</taxon>
        <taxon>Bacillati</taxon>
        <taxon>Bacillota</taxon>
        <taxon>Bacilli</taxon>
        <taxon>Bacillales</taxon>
        <taxon>Bacillaceae</taxon>
        <taxon>Lentibacillus</taxon>
    </lineage>
</organism>
<keyword evidence="1" id="KW-0732">Signal</keyword>
<evidence type="ECO:0008006" key="4">
    <source>
        <dbReference type="Google" id="ProtNLM"/>
    </source>
</evidence>
<evidence type="ECO:0000256" key="1">
    <source>
        <dbReference type="SAM" id="SignalP"/>
    </source>
</evidence>
<feature type="signal peptide" evidence="1">
    <location>
        <begin position="1"/>
        <end position="23"/>
    </location>
</feature>
<sequence>MKKILTLHLFILTVCVLSSCSHAEKTQHIEVFVTETSEQNAEGFSETTGYKKVNSITNIEESTNDIKTDIKAVEDYYDTERNYIRTEIIHSNYNKSYNTKAEDGDDLKKVIHKPSTILIPDKNIEHFKLDDMTKEEKEKVKEHVLNLMDMVEN</sequence>
<dbReference type="Proteomes" id="UP001501459">
    <property type="component" value="Unassembled WGS sequence"/>
</dbReference>
<proteinExistence type="predicted"/>
<dbReference type="RefSeq" id="WP_343752459.1">
    <property type="nucleotide sequence ID" value="NZ_BAAADM010000043.1"/>
</dbReference>